<comment type="similarity">
    <text evidence="5">Belongs to the lariat debranching enzyme family.</text>
</comment>
<evidence type="ECO:0000259" key="14">
    <source>
        <dbReference type="SMART" id="SM01124"/>
    </source>
</evidence>
<evidence type="ECO:0000313" key="16">
    <source>
        <dbReference type="Proteomes" id="UP001152300"/>
    </source>
</evidence>
<evidence type="ECO:0000256" key="13">
    <source>
        <dbReference type="SAM" id="MobiDB-lite"/>
    </source>
</evidence>
<keyword evidence="7" id="KW-0479">Metal-binding</keyword>
<dbReference type="GO" id="GO:0005634">
    <property type="term" value="C:nucleus"/>
    <property type="evidence" value="ECO:0007669"/>
    <property type="project" value="UniProtKB-SubCell"/>
</dbReference>
<reference evidence="15" key="1">
    <citation type="submission" date="2022-11" db="EMBL/GenBank/DDBJ databases">
        <title>Genome Resource of Sclerotinia nivalis Strain SnTB1, a Plant Pathogen Isolated from American Ginseng.</title>
        <authorList>
            <person name="Fan S."/>
        </authorList>
    </citation>
    <scope>NUCLEOTIDE SEQUENCE</scope>
    <source>
        <strain evidence="15">SnTB1</strain>
    </source>
</reference>
<evidence type="ECO:0000256" key="7">
    <source>
        <dbReference type="ARBA" id="ARBA00022723"/>
    </source>
</evidence>
<evidence type="ECO:0000256" key="11">
    <source>
        <dbReference type="ARBA" id="ARBA00023211"/>
    </source>
</evidence>
<evidence type="ECO:0000256" key="5">
    <source>
        <dbReference type="ARBA" id="ARBA00006045"/>
    </source>
</evidence>
<keyword evidence="16" id="KW-1185">Reference proteome</keyword>
<feature type="compositionally biased region" description="Gly residues" evidence="13">
    <location>
        <begin position="607"/>
        <end position="635"/>
    </location>
</feature>
<evidence type="ECO:0000313" key="15">
    <source>
        <dbReference type="EMBL" id="KAJ8062813.1"/>
    </source>
</evidence>
<keyword evidence="12" id="KW-0539">Nucleus</keyword>
<comment type="subcellular location">
    <subcellularLocation>
        <location evidence="4">Nucleus</location>
    </subcellularLocation>
</comment>
<dbReference type="GO" id="GO:0008419">
    <property type="term" value="F:RNA lariat debranching enzyme activity"/>
    <property type="evidence" value="ECO:0007669"/>
    <property type="project" value="UniProtKB-ARBA"/>
</dbReference>
<evidence type="ECO:0000256" key="2">
    <source>
        <dbReference type="ARBA" id="ARBA00001947"/>
    </source>
</evidence>
<dbReference type="CDD" id="cd00844">
    <property type="entry name" value="MPP_Dbr1_N"/>
    <property type="match status" value="1"/>
</dbReference>
<comment type="cofactor">
    <cofactor evidence="1">
        <name>Mn(2+)</name>
        <dbReference type="ChEBI" id="CHEBI:29035"/>
    </cofactor>
</comment>
<dbReference type="PANTHER" id="PTHR12849">
    <property type="entry name" value="RNA LARIAT DEBRANCHING ENZYME"/>
    <property type="match status" value="1"/>
</dbReference>
<dbReference type="InterPro" id="IPR041816">
    <property type="entry name" value="Dbr1_N"/>
</dbReference>
<evidence type="ECO:0000256" key="1">
    <source>
        <dbReference type="ARBA" id="ARBA00001936"/>
    </source>
</evidence>
<dbReference type="Gene3D" id="3.60.21.10">
    <property type="match status" value="1"/>
</dbReference>
<sequence>MNMKLFSTSTPKGNLFRTLEEIRKSYHLCYGRNYGYIVIRNLSSKVPSKEPKKLSKKPKTPPKMAASIQEVNCLRIAVEGCGHGTLNAIYASIEKACEARNWDGVDLLIIGGDFQAVRNANDLTVMSCPVKYREIGDFHAYYSGLKKAPYLTIFVGGNHEASSHLWELYYGGWVAPNIYYMGAANVVRLGGVRIAGMSGIWKGYNYNKSHYERLPYNQDDIKSIYHIREFDARKLLQVRTQVDVGISHDWPRAVEKHGDVKKLWNMKPDFERESNDGSLGNLAASFVMDRLRPPYWFAAHLHCKFSAIKTYEDAQKPKKLQESKEEEVKPTEAAPSIEKGDTAVEQQQIIPHNDDEIDLDMDDDDSPPVTDAPKGVDAVADSHQNENTPAATEDSTPSAVPSDVRAQLPAAFSKPAPPLNRESRVQPGQPTPPGVTNKAVRFLALDKCLPGRKYLQLLEVQPFDSTKKTPVATPRAKPKFEYDPEWLAITRVFNPDLILGDKSSKISEDLGEAHYRTLIEKEQAWVDEHIVQQNRLEIPENFVITAPPFVEGMPEIVNEGPVEYNNPQMQQYCDLLGMENKFYATDEEKQIRMQNGPAPVEERRDGGFGGRGGGRGRGGRGGGRGFGGGRGQRGGGRGRGRGGWH</sequence>
<dbReference type="SUPFAM" id="SSF56300">
    <property type="entry name" value="Metallo-dependent phosphatases"/>
    <property type="match status" value="1"/>
</dbReference>
<dbReference type="OrthoDB" id="407609at2759"/>
<dbReference type="InterPro" id="IPR007708">
    <property type="entry name" value="DBR1_C"/>
</dbReference>
<dbReference type="PANTHER" id="PTHR12849:SF0">
    <property type="entry name" value="LARIAT DEBRANCHING ENZYME"/>
    <property type="match status" value="1"/>
</dbReference>
<evidence type="ECO:0000256" key="6">
    <source>
        <dbReference type="ARBA" id="ARBA00022664"/>
    </source>
</evidence>
<name>A0A9X0AIF4_9HELO</name>
<dbReference type="InterPro" id="IPR004843">
    <property type="entry name" value="Calcineurin-like_PHP"/>
</dbReference>
<accession>A0A9X0AIF4</accession>
<protein>
    <recommendedName>
        <fullName evidence="14">Lariat debranching enzyme C-terminal domain-containing protein</fullName>
    </recommendedName>
</protein>
<feature type="compositionally biased region" description="Acidic residues" evidence="13">
    <location>
        <begin position="355"/>
        <end position="366"/>
    </location>
</feature>
<dbReference type="Pfam" id="PF05011">
    <property type="entry name" value="DBR1"/>
    <property type="match status" value="1"/>
</dbReference>
<keyword evidence="10" id="KW-0408">Iron</keyword>
<feature type="region of interest" description="Disordered" evidence="13">
    <location>
        <begin position="591"/>
        <end position="645"/>
    </location>
</feature>
<dbReference type="Pfam" id="PF00149">
    <property type="entry name" value="Metallophos"/>
    <property type="match status" value="1"/>
</dbReference>
<evidence type="ECO:0000256" key="3">
    <source>
        <dbReference type="ARBA" id="ARBA00001954"/>
    </source>
</evidence>
<gene>
    <name evidence="15" type="ORF">OCU04_008071</name>
</gene>
<keyword evidence="9" id="KW-0862">Zinc</keyword>
<evidence type="ECO:0000256" key="4">
    <source>
        <dbReference type="ARBA" id="ARBA00004123"/>
    </source>
</evidence>
<dbReference type="Proteomes" id="UP001152300">
    <property type="component" value="Unassembled WGS sequence"/>
</dbReference>
<evidence type="ECO:0000256" key="12">
    <source>
        <dbReference type="ARBA" id="ARBA00023242"/>
    </source>
</evidence>
<comment type="caution">
    <text evidence="15">The sequence shown here is derived from an EMBL/GenBank/DDBJ whole genome shotgun (WGS) entry which is preliminary data.</text>
</comment>
<dbReference type="GO" id="GO:0000398">
    <property type="term" value="P:mRNA splicing, via spliceosome"/>
    <property type="evidence" value="ECO:0007669"/>
    <property type="project" value="TreeGrafter"/>
</dbReference>
<comment type="cofactor">
    <cofactor evidence="3">
        <name>Fe(2+)</name>
        <dbReference type="ChEBI" id="CHEBI:29033"/>
    </cofactor>
</comment>
<evidence type="ECO:0000256" key="9">
    <source>
        <dbReference type="ARBA" id="ARBA00022833"/>
    </source>
</evidence>
<dbReference type="EMBL" id="JAPEIS010000009">
    <property type="protein sequence ID" value="KAJ8062813.1"/>
    <property type="molecule type" value="Genomic_DNA"/>
</dbReference>
<keyword evidence="11" id="KW-0464">Manganese</keyword>
<organism evidence="15 16">
    <name type="scientific">Sclerotinia nivalis</name>
    <dbReference type="NCBI Taxonomy" id="352851"/>
    <lineage>
        <taxon>Eukaryota</taxon>
        <taxon>Fungi</taxon>
        <taxon>Dikarya</taxon>
        <taxon>Ascomycota</taxon>
        <taxon>Pezizomycotina</taxon>
        <taxon>Leotiomycetes</taxon>
        <taxon>Helotiales</taxon>
        <taxon>Sclerotiniaceae</taxon>
        <taxon>Sclerotinia</taxon>
    </lineage>
</organism>
<dbReference type="GO" id="GO:0046872">
    <property type="term" value="F:metal ion binding"/>
    <property type="evidence" value="ECO:0007669"/>
    <property type="project" value="UniProtKB-KW"/>
</dbReference>
<keyword evidence="8" id="KW-0378">Hydrolase</keyword>
<evidence type="ECO:0000256" key="10">
    <source>
        <dbReference type="ARBA" id="ARBA00023004"/>
    </source>
</evidence>
<feature type="compositionally biased region" description="Basic residues" evidence="13">
    <location>
        <begin position="636"/>
        <end position="645"/>
    </location>
</feature>
<comment type="cofactor">
    <cofactor evidence="2">
        <name>Zn(2+)</name>
        <dbReference type="ChEBI" id="CHEBI:29105"/>
    </cofactor>
</comment>
<feature type="region of interest" description="Disordered" evidence="13">
    <location>
        <begin position="317"/>
        <end position="436"/>
    </location>
</feature>
<dbReference type="SMART" id="SM01124">
    <property type="entry name" value="DBR1"/>
    <property type="match status" value="1"/>
</dbReference>
<feature type="compositionally biased region" description="Basic and acidic residues" evidence="13">
    <location>
        <begin position="317"/>
        <end position="330"/>
    </location>
</feature>
<feature type="domain" description="Lariat debranching enzyme C-terminal" evidence="14">
    <location>
        <begin position="431"/>
        <end position="582"/>
    </location>
</feature>
<dbReference type="AlphaFoldDB" id="A0A9X0AIF4"/>
<feature type="compositionally biased region" description="Polar residues" evidence="13">
    <location>
        <begin position="385"/>
        <end position="399"/>
    </location>
</feature>
<dbReference type="InterPro" id="IPR029052">
    <property type="entry name" value="Metallo-depent_PP-like"/>
</dbReference>
<keyword evidence="6" id="KW-0507">mRNA processing</keyword>
<proteinExistence type="inferred from homology"/>
<evidence type="ECO:0000256" key="8">
    <source>
        <dbReference type="ARBA" id="ARBA00022801"/>
    </source>
</evidence>